<evidence type="ECO:0000313" key="6">
    <source>
        <dbReference type="EnsemblMetazoa" id="GPPI003413-PA"/>
    </source>
</evidence>
<dbReference type="InterPro" id="IPR000315">
    <property type="entry name" value="Znf_B-box"/>
</dbReference>
<feature type="repeat" description="Filamin" evidence="3">
    <location>
        <begin position="829"/>
        <end position="915"/>
    </location>
</feature>
<dbReference type="Proteomes" id="UP000092460">
    <property type="component" value="Unassembled WGS sequence"/>
</dbReference>
<feature type="region of interest" description="Disordered" evidence="4">
    <location>
        <begin position="437"/>
        <end position="478"/>
    </location>
</feature>
<dbReference type="GO" id="GO:0008270">
    <property type="term" value="F:zinc ion binding"/>
    <property type="evidence" value="ECO:0007669"/>
    <property type="project" value="UniProtKB-KW"/>
</dbReference>
<reference evidence="6" key="2">
    <citation type="submission" date="2020-05" db="UniProtKB">
        <authorList>
            <consortium name="EnsemblMetazoa"/>
        </authorList>
    </citation>
    <scope>IDENTIFICATION</scope>
    <source>
        <strain evidence="6">IAEA</strain>
    </source>
</reference>
<dbReference type="EMBL" id="JXJN01001093">
    <property type="status" value="NOT_ANNOTATED_CDS"/>
    <property type="molecule type" value="Genomic_DNA"/>
</dbReference>
<keyword evidence="1" id="KW-0677">Repeat</keyword>
<sequence length="998" mass="112227">MSTNYVNENQSEARAEKLQVNVNDNVKIIRSTSSDSYVWKLPDEAAHRKYHIAPSEDRGELVAEGREVTEKQNISSDSLRALDKSYDPAKIRLNLNAEKVSFKSLQHFNKNKKISKTTTTTTTTISTIKNSSLPMSPINNSIKTTNLHWKNTKASNDEKSNRQRHMSTPLNFTIVPINLAKERQITTNEELQKLPEIKLTSFVEDRRTNTFNSSIPQTTKLPLMKAPNKTPKTECTKDRINGNIHIPNRKASLNSELIDQPECSTSPESMLDNVLSAASSFSVHSSSISSNSVLGESENVKIRKAKTDCSPATPPLNTVKHVALNLPAPPSVRLPKNKSNSLLSSSPLTELKTNVKKIGENSSEIKIARNLLSVPNLPLSIASSESFETATNCSSLNCLHTFCFQCIVNENFKEDVSIPFWSQPNSVQQREPTETKALSTTKANSNSLYSSSPEITSVRSNSDLSTITSKQRHSSFSFKHKKSTDRLTMKSKNRTKQIKDETQCNPDAKRLIICEICQFPTELPLGGIRQLPQNFLLLRKIEELHFKMSEKMLSSIWCSLCCEETSATYHCLNCTVNLCTLCKEAHERQRSTSGHKIQSILELRKKHKQKNTRNDNTRLPLKCIMHPEFEIKFFCVACLQVACTDCLALLHKGHKYETAAKAINHYGKVLKDSAEQTRPLCNYAEHSVEKLNETAKSINRKCDEIKTQVELFVNSYFEAIEVHRNTLLQQVHRARESKVEMILEQQMSLEKRAQDASMAIQFTQELTEMTSDVEILSFLKILLQRFEYCQQFKAPIDPKISDSLHFLPKIQAPSTKSQNDIPMFGIITMQTVEPSLCTLQWDGFSQLRLHKKVELILISRDADGVSLCHGGLEIKVKLKYKEQSIKLLPTDVHDNRDGTYAITFTPDSQGTLLLTGSPFTFLARAVRPHSGIYHCCAFCSSKGNKMIKCSCEGRMPGYNDGCGHGHTGHPGRRHWSCCGNVLENSECTVANKLLNPST</sequence>
<feature type="domain" description="B box-type" evidence="5">
    <location>
        <begin position="553"/>
        <end position="600"/>
    </location>
</feature>
<dbReference type="SMART" id="SM00336">
    <property type="entry name" value="BBOX"/>
    <property type="match status" value="2"/>
</dbReference>
<protein>
    <recommendedName>
        <fullName evidence="5">B box-type domain-containing protein</fullName>
    </recommendedName>
</protein>
<evidence type="ECO:0000256" key="2">
    <source>
        <dbReference type="PROSITE-ProRule" id="PRU00024"/>
    </source>
</evidence>
<dbReference type="Pfam" id="PF00630">
    <property type="entry name" value="Filamin"/>
    <property type="match status" value="1"/>
</dbReference>
<keyword evidence="7" id="KW-1185">Reference proteome</keyword>
<dbReference type="VEuPathDB" id="VectorBase:GPPI003413"/>
<dbReference type="STRING" id="67801.A0A1B0ANZ9"/>
<dbReference type="AlphaFoldDB" id="A0A1B0ANZ9"/>
<dbReference type="PANTHER" id="PTHR25462:SF291">
    <property type="entry name" value="E3 UBIQUITIN-PROTEIN LIGASE TRIM45"/>
    <property type="match status" value="1"/>
</dbReference>
<dbReference type="InterPro" id="IPR013783">
    <property type="entry name" value="Ig-like_fold"/>
</dbReference>
<feature type="domain" description="B box-type" evidence="5">
    <location>
        <begin position="618"/>
        <end position="659"/>
    </location>
</feature>
<dbReference type="InterPro" id="IPR017868">
    <property type="entry name" value="Filamin/ABP280_repeat-like"/>
</dbReference>
<dbReference type="Pfam" id="PF00643">
    <property type="entry name" value="zf-B_box"/>
    <property type="match status" value="1"/>
</dbReference>
<dbReference type="Gene3D" id="2.60.40.10">
    <property type="entry name" value="Immunoglobulins"/>
    <property type="match status" value="1"/>
</dbReference>
<keyword evidence="2" id="KW-0862">Zinc</keyword>
<dbReference type="InterPro" id="IPR001298">
    <property type="entry name" value="Filamin/ABP280_rpt"/>
</dbReference>
<dbReference type="EMBL" id="JXJN01001095">
    <property type="status" value="NOT_ANNOTATED_CDS"/>
    <property type="molecule type" value="Genomic_DNA"/>
</dbReference>
<evidence type="ECO:0000256" key="4">
    <source>
        <dbReference type="SAM" id="MobiDB-lite"/>
    </source>
</evidence>
<dbReference type="PROSITE" id="PS50119">
    <property type="entry name" value="ZF_BBOX"/>
    <property type="match status" value="2"/>
</dbReference>
<evidence type="ECO:0000256" key="3">
    <source>
        <dbReference type="PROSITE-ProRule" id="PRU00087"/>
    </source>
</evidence>
<organism evidence="6 7">
    <name type="scientific">Glossina palpalis gambiensis</name>
    <dbReference type="NCBI Taxonomy" id="67801"/>
    <lineage>
        <taxon>Eukaryota</taxon>
        <taxon>Metazoa</taxon>
        <taxon>Ecdysozoa</taxon>
        <taxon>Arthropoda</taxon>
        <taxon>Hexapoda</taxon>
        <taxon>Insecta</taxon>
        <taxon>Pterygota</taxon>
        <taxon>Neoptera</taxon>
        <taxon>Endopterygota</taxon>
        <taxon>Diptera</taxon>
        <taxon>Brachycera</taxon>
        <taxon>Muscomorpha</taxon>
        <taxon>Hippoboscoidea</taxon>
        <taxon>Glossinidae</taxon>
        <taxon>Glossina</taxon>
    </lineage>
</organism>
<dbReference type="PANTHER" id="PTHR25462">
    <property type="entry name" value="BONUS, ISOFORM C-RELATED"/>
    <property type="match status" value="1"/>
</dbReference>
<evidence type="ECO:0000259" key="5">
    <source>
        <dbReference type="PROSITE" id="PS50119"/>
    </source>
</evidence>
<keyword evidence="2" id="KW-0863">Zinc-finger</keyword>
<dbReference type="Gene3D" id="3.30.160.60">
    <property type="entry name" value="Classic Zinc Finger"/>
    <property type="match status" value="1"/>
</dbReference>
<feature type="compositionally biased region" description="Polar residues" evidence="4">
    <location>
        <begin position="437"/>
        <end position="469"/>
    </location>
</feature>
<dbReference type="SMART" id="SM00557">
    <property type="entry name" value="IG_FLMN"/>
    <property type="match status" value="1"/>
</dbReference>
<dbReference type="GO" id="GO:0061630">
    <property type="term" value="F:ubiquitin protein ligase activity"/>
    <property type="evidence" value="ECO:0007669"/>
    <property type="project" value="TreeGrafter"/>
</dbReference>
<dbReference type="EnsemblMetazoa" id="GPPI003413-RA">
    <property type="protein sequence ID" value="GPPI003413-PA"/>
    <property type="gene ID" value="GPPI003413"/>
</dbReference>
<dbReference type="SUPFAM" id="SSF81296">
    <property type="entry name" value="E set domains"/>
    <property type="match status" value="1"/>
</dbReference>
<keyword evidence="2" id="KW-0479">Metal-binding</keyword>
<dbReference type="CDD" id="cd19809">
    <property type="entry name" value="Bbox1_TRIM45_C-X"/>
    <property type="match status" value="1"/>
</dbReference>
<accession>A0A1B0ANZ9</accession>
<evidence type="ECO:0000313" key="7">
    <source>
        <dbReference type="Proteomes" id="UP000092460"/>
    </source>
</evidence>
<dbReference type="InterPro" id="IPR014756">
    <property type="entry name" value="Ig_E-set"/>
</dbReference>
<evidence type="ECO:0000256" key="1">
    <source>
        <dbReference type="ARBA" id="ARBA00022737"/>
    </source>
</evidence>
<dbReference type="PROSITE" id="PS50194">
    <property type="entry name" value="FILAMIN_REPEAT"/>
    <property type="match status" value="1"/>
</dbReference>
<dbReference type="SUPFAM" id="SSF57845">
    <property type="entry name" value="B-box zinc-binding domain"/>
    <property type="match status" value="1"/>
</dbReference>
<reference evidence="7" key="1">
    <citation type="submission" date="2015-01" db="EMBL/GenBank/DDBJ databases">
        <authorList>
            <person name="Aksoy S."/>
            <person name="Warren W."/>
            <person name="Wilson R.K."/>
        </authorList>
    </citation>
    <scope>NUCLEOTIDE SEQUENCE [LARGE SCALE GENOMIC DNA]</scope>
    <source>
        <strain evidence="7">IAEA</strain>
    </source>
</reference>
<dbReference type="InterPro" id="IPR047153">
    <property type="entry name" value="TRIM45/56/19-like"/>
</dbReference>
<dbReference type="EMBL" id="JXJN01001094">
    <property type="status" value="NOT_ANNOTATED_CDS"/>
    <property type="molecule type" value="Genomic_DNA"/>
</dbReference>
<proteinExistence type="predicted"/>
<name>A0A1B0ANZ9_9MUSC</name>